<sequence length="394" mass="44144">MEERKTGFQQIDYTLLFLLFVLMCFSLLAIYSGSGQYFSEDPTYYVKRQIIWFVVGILVMVGVMAIDYDLFKNFSIPLYGIGVTLLLLVAYSPLGVFRNGSQRWLDLGPAEIQPSEFMKIFLILALAHMLYRVTMNRTTKDIQSDLIIVAKVIAIGLPPFFLILRQPDLGTALVIASIMATMLLMSGVAWRILVFLGLGAIGGIISLVWLHNHNFELFTKFIASHQLDRIYGWLDPYEHQGSFGYQLVNAMRGIGSGQLQGSGFMQGIQTQSDRIPEIHTDFIFTVIGEEFGFIGATVLLVTYFLLFYRMIIIALTCNNLFGTYLIAGVIGLLVFQVFQNIAMTIGLMPITGLALPFISYGGSALLTNMLAMGIILNVNIRTKHYMFETEESSL</sequence>
<evidence type="ECO:0000256" key="7">
    <source>
        <dbReference type="ARBA" id="ARBA00022984"/>
    </source>
</evidence>
<evidence type="ECO:0000256" key="2">
    <source>
        <dbReference type="ARBA" id="ARBA00022475"/>
    </source>
</evidence>
<feature type="transmembrane region" description="Helical" evidence="11">
    <location>
        <begin position="50"/>
        <end position="71"/>
    </location>
</feature>
<feature type="transmembrane region" description="Helical" evidence="11">
    <location>
        <begin position="117"/>
        <end position="134"/>
    </location>
</feature>
<feature type="transmembrane region" description="Helical" evidence="11">
    <location>
        <begin position="291"/>
        <end position="308"/>
    </location>
</feature>
<feature type="transmembrane region" description="Helical" evidence="11">
    <location>
        <begin position="192"/>
        <end position="211"/>
    </location>
</feature>
<evidence type="ECO:0000256" key="1">
    <source>
        <dbReference type="ARBA" id="ARBA00004141"/>
    </source>
</evidence>
<evidence type="ECO:0000313" key="12">
    <source>
        <dbReference type="EMBL" id="MFC0473193.1"/>
    </source>
</evidence>
<dbReference type="PROSITE" id="PS00428">
    <property type="entry name" value="FTSW_RODA_SPOVE"/>
    <property type="match status" value="1"/>
</dbReference>
<comment type="caution">
    <text evidence="12">The sequence shown here is derived from an EMBL/GenBank/DDBJ whole genome shotgun (WGS) entry which is preliminary data.</text>
</comment>
<reference evidence="12 13" key="1">
    <citation type="submission" date="2024-09" db="EMBL/GenBank/DDBJ databases">
        <authorList>
            <person name="Sun Q."/>
            <person name="Mori K."/>
        </authorList>
    </citation>
    <scope>NUCLEOTIDE SEQUENCE [LARGE SCALE GENOMIC DNA]</scope>
    <source>
        <strain evidence="12 13">NCAIM B.02610</strain>
    </source>
</reference>
<keyword evidence="8 11" id="KW-1133">Transmembrane helix</keyword>
<gene>
    <name evidence="12" type="primary">rodA</name>
    <name evidence="12" type="ORF">ACFFHM_22515</name>
</gene>
<evidence type="ECO:0000256" key="5">
    <source>
        <dbReference type="ARBA" id="ARBA00022692"/>
    </source>
</evidence>
<evidence type="ECO:0000313" key="13">
    <source>
        <dbReference type="Proteomes" id="UP001589838"/>
    </source>
</evidence>
<keyword evidence="2" id="KW-1003">Cell membrane</keyword>
<protein>
    <submittedName>
        <fullName evidence="12">Rod shape-determining protein RodA</fullName>
    </submittedName>
</protein>
<feature type="transmembrane region" description="Helical" evidence="11">
    <location>
        <begin position="12"/>
        <end position="30"/>
    </location>
</feature>
<keyword evidence="5 11" id="KW-0812">Transmembrane</keyword>
<dbReference type="EMBL" id="JBHLUX010000092">
    <property type="protein sequence ID" value="MFC0473193.1"/>
    <property type="molecule type" value="Genomic_DNA"/>
</dbReference>
<feature type="transmembrane region" description="Helical" evidence="11">
    <location>
        <begin position="320"/>
        <end position="338"/>
    </location>
</feature>
<evidence type="ECO:0000256" key="3">
    <source>
        <dbReference type="ARBA" id="ARBA00022676"/>
    </source>
</evidence>
<dbReference type="Pfam" id="PF01098">
    <property type="entry name" value="FTSW_RODA_SPOVE"/>
    <property type="match status" value="1"/>
</dbReference>
<evidence type="ECO:0000256" key="4">
    <source>
        <dbReference type="ARBA" id="ARBA00022679"/>
    </source>
</evidence>
<evidence type="ECO:0000256" key="11">
    <source>
        <dbReference type="SAM" id="Phobius"/>
    </source>
</evidence>
<keyword evidence="7" id="KW-0573">Peptidoglycan synthesis</keyword>
<evidence type="ECO:0000256" key="10">
    <source>
        <dbReference type="ARBA" id="ARBA00023316"/>
    </source>
</evidence>
<proteinExistence type="predicted"/>
<keyword evidence="3" id="KW-0328">Glycosyltransferase</keyword>
<dbReference type="InterPro" id="IPR011923">
    <property type="entry name" value="RodA/MrdB"/>
</dbReference>
<dbReference type="InterPro" id="IPR001182">
    <property type="entry name" value="FtsW/RodA"/>
</dbReference>
<feature type="transmembrane region" description="Helical" evidence="11">
    <location>
        <begin position="146"/>
        <end position="163"/>
    </location>
</feature>
<dbReference type="RefSeq" id="WP_335960072.1">
    <property type="nucleotide sequence ID" value="NZ_JAXBLX010000008.1"/>
</dbReference>
<evidence type="ECO:0000256" key="9">
    <source>
        <dbReference type="ARBA" id="ARBA00023136"/>
    </source>
</evidence>
<keyword evidence="9 11" id="KW-0472">Membrane</keyword>
<dbReference type="PANTHER" id="PTHR30474:SF1">
    <property type="entry name" value="PEPTIDOGLYCAN GLYCOSYLTRANSFERASE MRDB"/>
    <property type="match status" value="1"/>
</dbReference>
<keyword evidence="6" id="KW-0133">Cell shape</keyword>
<comment type="subcellular location">
    <subcellularLocation>
        <location evidence="1">Membrane</location>
        <topology evidence="1">Multi-pass membrane protein</topology>
    </subcellularLocation>
</comment>
<feature type="transmembrane region" description="Helical" evidence="11">
    <location>
        <begin position="78"/>
        <end position="97"/>
    </location>
</feature>
<feature type="transmembrane region" description="Helical" evidence="11">
    <location>
        <begin position="358"/>
        <end position="378"/>
    </location>
</feature>
<dbReference type="Proteomes" id="UP001589838">
    <property type="component" value="Unassembled WGS sequence"/>
</dbReference>
<dbReference type="InterPro" id="IPR018365">
    <property type="entry name" value="Cell_cycle_FtsW-rel_CS"/>
</dbReference>
<feature type="transmembrane region" description="Helical" evidence="11">
    <location>
        <begin position="169"/>
        <end position="185"/>
    </location>
</feature>
<accession>A0ABV6KIP1</accession>
<evidence type="ECO:0000256" key="6">
    <source>
        <dbReference type="ARBA" id="ARBA00022960"/>
    </source>
</evidence>
<name>A0ABV6KIP1_9BACI</name>
<evidence type="ECO:0000256" key="8">
    <source>
        <dbReference type="ARBA" id="ARBA00022989"/>
    </source>
</evidence>
<dbReference type="PANTHER" id="PTHR30474">
    <property type="entry name" value="CELL CYCLE PROTEIN"/>
    <property type="match status" value="1"/>
</dbReference>
<organism evidence="12 13">
    <name type="scientific">Halalkalibacter kiskunsagensis</name>
    <dbReference type="NCBI Taxonomy" id="1548599"/>
    <lineage>
        <taxon>Bacteria</taxon>
        <taxon>Bacillati</taxon>
        <taxon>Bacillota</taxon>
        <taxon>Bacilli</taxon>
        <taxon>Bacillales</taxon>
        <taxon>Bacillaceae</taxon>
        <taxon>Halalkalibacter</taxon>
    </lineage>
</organism>
<keyword evidence="13" id="KW-1185">Reference proteome</keyword>
<keyword evidence="10" id="KW-0961">Cell wall biogenesis/degradation</keyword>
<keyword evidence="4" id="KW-0808">Transferase</keyword>
<dbReference type="NCBIfam" id="TIGR02210">
    <property type="entry name" value="rodA_shape"/>
    <property type="match status" value="1"/>
</dbReference>